<dbReference type="InterPro" id="IPR003439">
    <property type="entry name" value="ABC_transporter-like_ATP-bd"/>
</dbReference>
<name>A0A848INW9_9BURK</name>
<accession>A0A848INW9</accession>
<dbReference type="Proteomes" id="UP000544134">
    <property type="component" value="Unassembled WGS sequence"/>
</dbReference>
<evidence type="ECO:0000256" key="2">
    <source>
        <dbReference type="ARBA" id="ARBA00022741"/>
    </source>
</evidence>
<dbReference type="InterPro" id="IPR027417">
    <property type="entry name" value="P-loop_NTPase"/>
</dbReference>
<organism evidence="5 6">
    <name type="scientific">Paraburkholderia polaris</name>
    <dbReference type="NCBI Taxonomy" id="2728848"/>
    <lineage>
        <taxon>Bacteria</taxon>
        <taxon>Pseudomonadati</taxon>
        <taxon>Pseudomonadota</taxon>
        <taxon>Betaproteobacteria</taxon>
        <taxon>Burkholderiales</taxon>
        <taxon>Burkholderiaceae</taxon>
        <taxon>Paraburkholderia</taxon>
    </lineage>
</organism>
<keyword evidence="1" id="KW-0813">Transport</keyword>
<dbReference type="SUPFAM" id="SSF52540">
    <property type="entry name" value="P-loop containing nucleoside triphosphate hydrolases"/>
    <property type="match status" value="1"/>
</dbReference>
<evidence type="ECO:0000313" key="5">
    <source>
        <dbReference type="EMBL" id="NMM03982.1"/>
    </source>
</evidence>
<dbReference type="InterPro" id="IPR051120">
    <property type="entry name" value="ABC_AA/LPS_Transport"/>
</dbReference>
<reference evidence="5 6" key="1">
    <citation type="submission" date="2020-04" db="EMBL/GenBank/DDBJ databases">
        <title>Paraburkholderia sp. RP-4-7 isolated from soil.</title>
        <authorList>
            <person name="Dahal R.H."/>
        </authorList>
    </citation>
    <scope>NUCLEOTIDE SEQUENCE [LARGE SCALE GENOMIC DNA]</scope>
    <source>
        <strain evidence="5 6">RP-4-7</strain>
    </source>
</reference>
<dbReference type="Gene3D" id="3.40.50.300">
    <property type="entry name" value="P-loop containing nucleotide triphosphate hydrolases"/>
    <property type="match status" value="1"/>
</dbReference>
<sequence length="90" mass="9455">MGAFQSPSAHHAVHSGIGANGAGEATLLYVLTGTLPGTEGKIIFDVHDVTHESDHKRLRCGVARPFQVTTLSANLSVREKPAATSCCRPC</sequence>
<evidence type="ECO:0000259" key="4">
    <source>
        <dbReference type="Pfam" id="PF00005"/>
    </source>
</evidence>
<dbReference type="Pfam" id="PF00005">
    <property type="entry name" value="ABC_tran"/>
    <property type="match status" value="1"/>
</dbReference>
<feature type="domain" description="ABC transporter" evidence="4">
    <location>
        <begin position="17"/>
        <end position="80"/>
    </location>
</feature>
<keyword evidence="2" id="KW-0547">Nucleotide-binding</keyword>
<dbReference type="GO" id="GO:0016887">
    <property type="term" value="F:ATP hydrolysis activity"/>
    <property type="evidence" value="ECO:0007669"/>
    <property type="project" value="InterPro"/>
</dbReference>
<keyword evidence="3 5" id="KW-0067">ATP-binding</keyword>
<proteinExistence type="predicted"/>
<keyword evidence="6" id="KW-1185">Reference proteome</keyword>
<dbReference type="PANTHER" id="PTHR45772:SF9">
    <property type="entry name" value="CONSERVED COMPONENT OF ABC TRANSPORTER FOR NATURAL AMINO ACIDS"/>
    <property type="match status" value="1"/>
</dbReference>
<evidence type="ECO:0000256" key="3">
    <source>
        <dbReference type="ARBA" id="ARBA00022840"/>
    </source>
</evidence>
<dbReference type="AlphaFoldDB" id="A0A848INW9"/>
<protein>
    <submittedName>
        <fullName evidence="5">ATP-binding cassette domain-containing protein</fullName>
    </submittedName>
</protein>
<comment type="caution">
    <text evidence="5">The sequence shown here is derived from an EMBL/GenBank/DDBJ whole genome shotgun (WGS) entry which is preliminary data.</text>
</comment>
<dbReference type="PANTHER" id="PTHR45772">
    <property type="entry name" value="CONSERVED COMPONENT OF ABC TRANSPORTER FOR NATURAL AMINO ACIDS-RELATED"/>
    <property type="match status" value="1"/>
</dbReference>
<evidence type="ECO:0000313" key="6">
    <source>
        <dbReference type="Proteomes" id="UP000544134"/>
    </source>
</evidence>
<dbReference type="EMBL" id="JABBGJ010000066">
    <property type="protein sequence ID" value="NMM03982.1"/>
    <property type="molecule type" value="Genomic_DNA"/>
</dbReference>
<dbReference type="GO" id="GO:0005524">
    <property type="term" value="F:ATP binding"/>
    <property type="evidence" value="ECO:0007669"/>
    <property type="project" value="UniProtKB-KW"/>
</dbReference>
<dbReference type="GO" id="GO:0005886">
    <property type="term" value="C:plasma membrane"/>
    <property type="evidence" value="ECO:0007669"/>
    <property type="project" value="TreeGrafter"/>
</dbReference>
<evidence type="ECO:0000256" key="1">
    <source>
        <dbReference type="ARBA" id="ARBA00022448"/>
    </source>
</evidence>
<gene>
    <name evidence="5" type="ORF">HHL24_39740</name>
</gene>